<evidence type="ECO:0000313" key="2">
    <source>
        <dbReference type="Proteomes" id="UP001194273"/>
    </source>
</evidence>
<evidence type="ECO:0000313" key="1">
    <source>
        <dbReference type="EMBL" id="MBE5024532.1"/>
    </source>
</evidence>
<sequence length="242" mass="28437">MNLIQRELEHSKAYALEIIRDSEQRVGRQLVKLSLDNVARVEKMIEYNSEYMREDGELKELEKLGKALRGEITFSRDEYRDIIYSVVRRVNRKYSTRMSEEERDELTDRLCEMGSEWLYGCLMNPKKDNYELVTKLSDITKSTGSGNGRRNKSFASKFCHYACYSLFEGKPEQDNYSPYDSVVKKALPLYVEYYGLNRQTQHALEDYATYQQCIDDVIRAAGGEISRNGLDHLLWYYFKGRI</sequence>
<reference evidence="1 2" key="1">
    <citation type="submission" date="2020-10" db="EMBL/GenBank/DDBJ databases">
        <title>ChiBAC.</title>
        <authorList>
            <person name="Zenner C."/>
            <person name="Hitch T.C.A."/>
            <person name="Clavel T."/>
        </authorList>
    </citation>
    <scope>NUCLEOTIDE SEQUENCE [LARGE SCALE GENOMIC DNA]</scope>
    <source>
        <strain evidence="1 2">DSM 107455</strain>
    </source>
</reference>
<keyword evidence="2" id="KW-1185">Reference proteome</keyword>
<protein>
    <submittedName>
        <fullName evidence="1">Uncharacterized protein</fullName>
    </submittedName>
</protein>
<organism evidence="1 2">
    <name type="scientific">Thermophilibacter gallinarum</name>
    <dbReference type="NCBI Taxonomy" id="2779357"/>
    <lineage>
        <taxon>Bacteria</taxon>
        <taxon>Bacillati</taxon>
        <taxon>Actinomycetota</taxon>
        <taxon>Coriobacteriia</taxon>
        <taxon>Coriobacteriales</taxon>
        <taxon>Atopobiaceae</taxon>
        <taxon>Thermophilibacter</taxon>
    </lineage>
</organism>
<name>A0ABR9QTY5_9ACTN</name>
<dbReference type="RefSeq" id="WP_193530075.1">
    <property type="nucleotide sequence ID" value="NZ_JADCJZ010000002.1"/>
</dbReference>
<accession>A0ABR9QTY5</accession>
<gene>
    <name evidence="1" type="ORF">INF26_06675</name>
</gene>
<dbReference type="EMBL" id="JADCJZ010000002">
    <property type="protein sequence ID" value="MBE5024532.1"/>
    <property type="molecule type" value="Genomic_DNA"/>
</dbReference>
<comment type="caution">
    <text evidence="1">The sequence shown here is derived from an EMBL/GenBank/DDBJ whole genome shotgun (WGS) entry which is preliminary data.</text>
</comment>
<proteinExistence type="predicted"/>
<dbReference type="Proteomes" id="UP001194273">
    <property type="component" value="Unassembled WGS sequence"/>
</dbReference>